<comment type="caution">
    <text evidence="3">The sequence shown here is derived from an EMBL/GenBank/DDBJ whole genome shotgun (WGS) entry which is preliminary data.</text>
</comment>
<evidence type="ECO:0000259" key="2">
    <source>
        <dbReference type="Pfam" id="PF21492"/>
    </source>
</evidence>
<dbReference type="EMBL" id="JAAAIM010000409">
    <property type="protein sequence ID" value="KAG0288464.1"/>
    <property type="molecule type" value="Genomic_DNA"/>
</dbReference>
<protein>
    <recommendedName>
        <fullName evidence="2">Ribosomal protein bL31m N-terminal domain-containing protein</fullName>
    </recommendedName>
</protein>
<accession>A0ABQ7JZW5</accession>
<dbReference type="Gene3D" id="6.20.130.10">
    <property type="match status" value="1"/>
</dbReference>
<proteinExistence type="predicted"/>
<evidence type="ECO:0000313" key="3">
    <source>
        <dbReference type="EMBL" id="KAG0288464.1"/>
    </source>
</evidence>
<feature type="region of interest" description="Disordered" evidence="1">
    <location>
        <begin position="83"/>
        <end position="104"/>
    </location>
</feature>
<feature type="domain" description="Ribosomal protein bL31m N-terminal" evidence="2">
    <location>
        <begin position="56"/>
        <end position="93"/>
    </location>
</feature>
<dbReference type="InterPro" id="IPR048874">
    <property type="entry name" value="Ribosomal_bL31m_N"/>
</dbReference>
<dbReference type="Pfam" id="PF21492">
    <property type="entry name" value="bL31_N"/>
    <property type="match status" value="1"/>
</dbReference>
<gene>
    <name evidence="3" type="ORF">BGZ96_007760</name>
</gene>
<evidence type="ECO:0000256" key="1">
    <source>
        <dbReference type="SAM" id="MobiDB-lite"/>
    </source>
</evidence>
<dbReference type="PANTHER" id="PTHR28174:SF1">
    <property type="entry name" value="LARGE RIBOSOMAL SUBUNIT PROTEIN BL31M"/>
    <property type="match status" value="1"/>
</dbReference>
<dbReference type="Proteomes" id="UP001194696">
    <property type="component" value="Unassembled WGS sequence"/>
</dbReference>
<dbReference type="PANTHER" id="PTHR28174">
    <property type="entry name" value="54S RIBOSOMAL PROTEIN L36, MITOCHONDRIAL"/>
    <property type="match status" value="1"/>
</dbReference>
<dbReference type="InterPro" id="IPR034600">
    <property type="entry name" value="Ribosomal_bL31m"/>
</dbReference>
<evidence type="ECO:0000313" key="4">
    <source>
        <dbReference type="Proteomes" id="UP001194696"/>
    </source>
</evidence>
<organism evidence="3 4">
    <name type="scientific">Linnemannia gamsii</name>
    <dbReference type="NCBI Taxonomy" id="64522"/>
    <lineage>
        <taxon>Eukaryota</taxon>
        <taxon>Fungi</taxon>
        <taxon>Fungi incertae sedis</taxon>
        <taxon>Mucoromycota</taxon>
        <taxon>Mortierellomycotina</taxon>
        <taxon>Mortierellomycetes</taxon>
        <taxon>Mortierellales</taxon>
        <taxon>Mortierellaceae</taxon>
        <taxon>Linnemannia</taxon>
    </lineage>
</organism>
<name>A0ABQ7JZW5_9FUNG</name>
<sequence length="157" mass="16840">MAFLTRSMAPISRASATLAIRPTATTTFMTLRHKSSASTTTTTASASDKARSPELFDQTIVLSNGATFTLRTPSPRAQIRLTRDTRNHPLWNPEMRGNISGDDSGQLSKFAKKFGDMEGFGDDLDFADGGDVDRKALTAKQVAQASPSSGGKGKKKK</sequence>
<keyword evidence="4" id="KW-1185">Reference proteome</keyword>
<reference evidence="3 4" key="1">
    <citation type="journal article" date="2020" name="Fungal Divers.">
        <title>Resolving the Mortierellaceae phylogeny through synthesis of multi-gene phylogenetics and phylogenomics.</title>
        <authorList>
            <person name="Vandepol N."/>
            <person name="Liber J."/>
            <person name="Desiro A."/>
            <person name="Na H."/>
            <person name="Kennedy M."/>
            <person name="Barry K."/>
            <person name="Grigoriev I.V."/>
            <person name="Miller A.N."/>
            <person name="O'Donnell K."/>
            <person name="Stajich J.E."/>
            <person name="Bonito G."/>
        </authorList>
    </citation>
    <scope>NUCLEOTIDE SEQUENCE [LARGE SCALE GENOMIC DNA]</scope>
    <source>
        <strain evidence="3 4">AD045</strain>
    </source>
</reference>